<keyword evidence="1" id="KW-0812">Transmembrane</keyword>
<dbReference type="AlphaFoldDB" id="A0A0C2C3M2"/>
<reference evidence="2 3" key="1">
    <citation type="submission" date="2013-12" db="EMBL/GenBank/DDBJ databases">
        <title>Draft genome of the parsitic nematode Ancylostoma duodenale.</title>
        <authorList>
            <person name="Mitreva M."/>
        </authorList>
    </citation>
    <scope>NUCLEOTIDE SEQUENCE [LARGE SCALE GENOMIC DNA]</scope>
    <source>
        <strain evidence="2 3">Zhejiang</strain>
    </source>
</reference>
<dbReference type="OrthoDB" id="5975154at2759"/>
<dbReference type="Gene3D" id="2.70.170.10">
    <property type="entry name" value="Neurotransmitter-gated ion-channel ligand-binding domain"/>
    <property type="match status" value="1"/>
</dbReference>
<protein>
    <submittedName>
        <fullName evidence="2">Uncharacterized protein</fullName>
    </submittedName>
</protein>
<gene>
    <name evidence="2" type="ORF">ANCDUO_19045</name>
</gene>
<evidence type="ECO:0000256" key="1">
    <source>
        <dbReference type="SAM" id="Phobius"/>
    </source>
</evidence>
<evidence type="ECO:0000313" key="3">
    <source>
        <dbReference type="Proteomes" id="UP000054047"/>
    </source>
</evidence>
<dbReference type="InterPro" id="IPR036734">
    <property type="entry name" value="Neur_chan_lig-bd_sf"/>
</dbReference>
<dbReference type="SUPFAM" id="SSF63712">
    <property type="entry name" value="Nicotinic receptor ligand binding domain-like"/>
    <property type="match status" value="1"/>
</dbReference>
<evidence type="ECO:0000313" key="2">
    <source>
        <dbReference type="EMBL" id="KIH50873.1"/>
    </source>
</evidence>
<feature type="transmembrane region" description="Helical" evidence="1">
    <location>
        <begin position="34"/>
        <end position="51"/>
    </location>
</feature>
<dbReference type="GO" id="GO:0016020">
    <property type="term" value="C:membrane"/>
    <property type="evidence" value="ECO:0007669"/>
    <property type="project" value="InterPro"/>
</dbReference>
<name>A0A0C2C3M2_9BILA</name>
<dbReference type="Proteomes" id="UP000054047">
    <property type="component" value="Unassembled WGS sequence"/>
</dbReference>
<keyword evidence="1" id="KW-1133">Transmembrane helix</keyword>
<accession>A0A0C2C3M2</accession>
<sequence>LICLQFGSWSSSKDKIELQVGELDFSEYLENGEWIILPFLNFLFFCCLFHYSSANMHVPDSEGNVTAKYYECCPEAFEDIKFTLHLRRRTL</sequence>
<dbReference type="GO" id="GO:0005230">
    <property type="term" value="F:extracellular ligand-gated monoatomic ion channel activity"/>
    <property type="evidence" value="ECO:0007669"/>
    <property type="project" value="InterPro"/>
</dbReference>
<keyword evidence="3" id="KW-1185">Reference proteome</keyword>
<dbReference type="EMBL" id="KN748327">
    <property type="protein sequence ID" value="KIH50873.1"/>
    <property type="molecule type" value="Genomic_DNA"/>
</dbReference>
<keyword evidence="1" id="KW-0472">Membrane</keyword>
<proteinExistence type="predicted"/>
<feature type="non-terminal residue" evidence="2">
    <location>
        <position position="1"/>
    </location>
</feature>
<organism evidence="2 3">
    <name type="scientific">Ancylostoma duodenale</name>
    <dbReference type="NCBI Taxonomy" id="51022"/>
    <lineage>
        <taxon>Eukaryota</taxon>
        <taxon>Metazoa</taxon>
        <taxon>Ecdysozoa</taxon>
        <taxon>Nematoda</taxon>
        <taxon>Chromadorea</taxon>
        <taxon>Rhabditida</taxon>
        <taxon>Rhabditina</taxon>
        <taxon>Rhabditomorpha</taxon>
        <taxon>Strongyloidea</taxon>
        <taxon>Ancylostomatidae</taxon>
        <taxon>Ancylostomatinae</taxon>
        <taxon>Ancylostoma</taxon>
    </lineage>
</organism>